<evidence type="ECO:0000313" key="1">
    <source>
        <dbReference type="EMBL" id="ETD72983.1"/>
    </source>
</evidence>
<dbReference type="AlphaFoldDB" id="V8GB86"/>
<gene>
    <name evidence="1" type="ORF">V757_00985</name>
</gene>
<reference evidence="1 2" key="1">
    <citation type="submission" date="2013-11" db="EMBL/GenBank/DDBJ databases">
        <title>Genomic analysis of Pelistega sp. HM-7.</title>
        <authorList>
            <person name="Kumbhare S.V."/>
            <person name="Shetty S.A."/>
            <person name="Sharma O."/>
            <person name="Dhotre D.P."/>
        </authorList>
    </citation>
    <scope>NUCLEOTIDE SEQUENCE [LARGE SCALE GENOMIC DNA]</scope>
    <source>
        <strain evidence="1 2">HM-7</strain>
    </source>
</reference>
<sequence length="65" mass="7389">MARREKCTEDIKIHLGEKLKAALKELAALEGEEALSTYIRKILRKHVYGQLNPNRDLLAGSVRDN</sequence>
<dbReference type="EMBL" id="AYSV01000007">
    <property type="protein sequence ID" value="ETD72983.1"/>
    <property type="molecule type" value="Genomic_DNA"/>
</dbReference>
<accession>V8GB86</accession>
<comment type="caution">
    <text evidence="1">The sequence shown here is derived from an EMBL/GenBank/DDBJ whole genome shotgun (WGS) entry which is preliminary data.</text>
</comment>
<keyword evidence="2" id="KW-1185">Reference proteome</keyword>
<proteinExistence type="predicted"/>
<evidence type="ECO:0000313" key="2">
    <source>
        <dbReference type="Proteomes" id="UP000018766"/>
    </source>
</evidence>
<protein>
    <recommendedName>
        <fullName evidence="3">Ribbon-helix-helix protein CopG domain-containing protein</fullName>
    </recommendedName>
</protein>
<evidence type="ECO:0008006" key="3">
    <source>
        <dbReference type="Google" id="ProtNLM"/>
    </source>
</evidence>
<dbReference type="Proteomes" id="UP000018766">
    <property type="component" value="Unassembled WGS sequence"/>
</dbReference>
<organism evidence="1 2">
    <name type="scientific">Pelistega indica</name>
    <dbReference type="NCBI Taxonomy" id="1414851"/>
    <lineage>
        <taxon>Bacteria</taxon>
        <taxon>Pseudomonadati</taxon>
        <taxon>Pseudomonadota</taxon>
        <taxon>Betaproteobacteria</taxon>
        <taxon>Burkholderiales</taxon>
        <taxon>Alcaligenaceae</taxon>
        <taxon>Pelistega</taxon>
    </lineage>
</organism>
<name>V8GB86_9BURK</name>
<dbReference type="PATRIC" id="fig|1414851.3.peg.209"/>